<protein>
    <recommendedName>
        <fullName evidence="5">imidazole glycerol-phosphate synthase</fullName>
        <ecNumber evidence="5">4.3.2.10</ecNumber>
    </recommendedName>
    <alternativeName>
        <fullName evidence="11">IGP synthase cyclase subunit</fullName>
    </alternativeName>
</protein>
<dbReference type="GO" id="GO:0005737">
    <property type="term" value="C:cytoplasm"/>
    <property type="evidence" value="ECO:0007669"/>
    <property type="project" value="UniProtKB-SubCell"/>
</dbReference>
<keyword evidence="7" id="KW-0028">Amino-acid biosynthesis</keyword>
<evidence type="ECO:0000256" key="3">
    <source>
        <dbReference type="ARBA" id="ARBA00009667"/>
    </source>
</evidence>
<keyword evidence="9" id="KW-0456">Lyase</keyword>
<sequence length="258" mass="27183">MPLAIRIIPCLDVADGRVVKGVNFQNLVDAGDPVELASYYAENGADEITFLDISASKDDKKTIIDVVKKTAEAVFVPLTVGGGVRSVEDVDLLLRAGADKVSINTSAISNPDLINAISKRFGSQVLVISIDARRTGEKFAVSGYEVTTHGGSKSAGLDALAWTKQAVERGAGEVLLNSMDKDGTKDGFDLELISLVKKNISVPLIASGGAGKVSDFAPAVKAGADALLAASIFHFQEVSIKQVKAELKSNNIEIRTQI</sequence>
<dbReference type="SUPFAM" id="SSF51366">
    <property type="entry name" value="Ribulose-phoshate binding barrel"/>
    <property type="match status" value="1"/>
</dbReference>
<dbReference type="InterPro" id="IPR011060">
    <property type="entry name" value="RibuloseP-bd_barrel"/>
</dbReference>
<keyword evidence="8" id="KW-0368">Histidine biosynthesis</keyword>
<evidence type="ECO:0000256" key="5">
    <source>
        <dbReference type="ARBA" id="ARBA00012809"/>
    </source>
</evidence>
<keyword evidence="6" id="KW-0963">Cytoplasm</keyword>
<dbReference type="PANTHER" id="PTHR21235">
    <property type="entry name" value="IMIDAZOLE GLYCEROL PHOSPHATE SYNTHASE SUBUNIT HISF/H IGP SYNTHASE SUBUNIT HISF/H"/>
    <property type="match status" value="1"/>
</dbReference>
<evidence type="ECO:0000256" key="11">
    <source>
        <dbReference type="ARBA" id="ARBA00030264"/>
    </source>
</evidence>
<dbReference type="PANTHER" id="PTHR21235:SF2">
    <property type="entry name" value="IMIDAZOLE GLYCEROL PHOSPHATE SYNTHASE HISHF"/>
    <property type="match status" value="1"/>
</dbReference>
<name>A0A6J6EA78_9ZZZZ</name>
<dbReference type="Pfam" id="PF00977">
    <property type="entry name" value="His_biosynth"/>
    <property type="match status" value="1"/>
</dbReference>
<comment type="function">
    <text evidence="10">IGPS catalyzes the conversion of PRFAR and glutamine to IGP, AICAR and glutamate. The HisF subunit catalyzes the cyclization activity that produces IGP and AICAR from PRFAR using the ammonia provided by the HisH subunit.</text>
</comment>
<comment type="subunit">
    <text evidence="4">Heterodimer of HisH and HisF.</text>
</comment>
<dbReference type="InterPro" id="IPR004651">
    <property type="entry name" value="HisF"/>
</dbReference>
<dbReference type="InterPro" id="IPR050064">
    <property type="entry name" value="IGPS_HisA/HisF"/>
</dbReference>
<dbReference type="Gene3D" id="3.20.20.70">
    <property type="entry name" value="Aldolase class I"/>
    <property type="match status" value="1"/>
</dbReference>
<evidence type="ECO:0000256" key="4">
    <source>
        <dbReference type="ARBA" id="ARBA00011152"/>
    </source>
</evidence>
<dbReference type="GO" id="GO:0000107">
    <property type="term" value="F:imidazoleglycerol-phosphate synthase activity"/>
    <property type="evidence" value="ECO:0007669"/>
    <property type="project" value="InterPro"/>
</dbReference>
<evidence type="ECO:0000313" key="13">
    <source>
        <dbReference type="EMBL" id="CAB4573342.1"/>
    </source>
</evidence>
<evidence type="ECO:0000256" key="10">
    <source>
        <dbReference type="ARBA" id="ARBA00025475"/>
    </source>
</evidence>
<dbReference type="CDD" id="cd04731">
    <property type="entry name" value="HisF"/>
    <property type="match status" value="1"/>
</dbReference>
<dbReference type="NCBIfam" id="TIGR00735">
    <property type="entry name" value="hisF"/>
    <property type="match status" value="1"/>
</dbReference>
<evidence type="ECO:0000256" key="6">
    <source>
        <dbReference type="ARBA" id="ARBA00022490"/>
    </source>
</evidence>
<evidence type="ECO:0000256" key="1">
    <source>
        <dbReference type="ARBA" id="ARBA00004496"/>
    </source>
</evidence>
<gene>
    <name evidence="13" type="ORF">UFOPK1740_00398</name>
</gene>
<evidence type="ECO:0000256" key="9">
    <source>
        <dbReference type="ARBA" id="ARBA00023239"/>
    </source>
</evidence>
<dbReference type="InterPro" id="IPR006062">
    <property type="entry name" value="His_biosynth"/>
</dbReference>
<evidence type="ECO:0000256" key="2">
    <source>
        <dbReference type="ARBA" id="ARBA00005091"/>
    </source>
</evidence>
<dbReference type="GO" id="GO:0000105">
    <property type="term" value="P:L-histidine biosynthetic process"/>
    <property type="evidence" value="ECO:0007669"/>
    <property type="project" value="UniProtKB-UniPathway"/>
</dbReference>
<evidence type="ECO:0000256" key="12">
    <source>
        <dbReference type="ARBA" id="ARBA00047838"/>
    </source>
</evidence>
<organism evidence="13">
    <name type="scientific">freshwater metagenome</name>
    <dbReference type="NCBI Taxonomy" id="449393"/>
    <lineage>
        <taxon>unclassified sequences</taxon>
        <taxon>metagenomes</taxon>
        <taxon>ecological metagenomes</taxon>
    </lineage>
</organism>
<dbReference type="HAMAP" id="MF_01013">
    <property type="entry name" value="HisF"/>
    <property type="match status" value="1"/>
</dbReference>
<accession>A0A6J6EA78</accession>
<comment type="catalytic activity">
    <reaction evidence="12">
        <text>5-[(5-phospho-1-deoxy-D-ribulos-1-ylimino)methylamino]-1-(5-phospho-beta-D-ribosyl)imidazole-4-carboxamide + L-glutamine = D-erythro-1-(imidazol-4-yl)glycerol 3-phosphate + 5-amino-1-(5-phospho-beta-D-ribosyl)imidazole-4-carboxamide + L-glutamate + H(+)</text>
        <dbReference type="Rhea" id="RHEA:24793"/>
        <dbReference type="ChEBI" id="CHEBI:15378"/>
        <dbReference type="ChEBI" id="CHEBI:29985"/>
        <dbReference type="ChEBI" id="CHEBI:58278"/>
        <dbReference type="ChEBI" id="CHEBI:58359"/>
        <dbReference type="ChEBI" id="CHEBI:58475"/>
        <dbReference type="ChEBI" id="CHEBI:58525"/>
        <dbReference type="EC" id="4.3.2.10"/>
    </reaction>
</comment>
<dbReference type="GO" id="GO:0016829">
    <property type="term" value="F:lyase activity"/>
    <property type="evidence" value="ECO:0007669"/>
    <property type="project" value="UniProtKB-KW"/>
</dbReference>
<dbReference type="AlphaFoldDB" id="A0A6J6EA78"/>
<proteinExistence type="inferred from homology"/>
<evidence type="ECO:0000256" key="8">
    <source>
        <dbReference type="ARBA" id="ARBA00023102"/>
    </source>
</evidence>
<dbReference type="UniPathway" id="UPA00031">
    <property type="reaction ID" value="UER00010"/>
</dbReference>
<evidence type="ECO:0000256" key="7">
    <source>
        <dbReference type="ARBA" id="ARBA00022605"/>
    </source>
</evidence>
<dbReference type="FunFam" id="3.20.20.70:FF:000006">
    <property type="entry name" value="Imidazole glycerol phosphate synthase subunit HisF"/>
    <property type="match status" value="1"/>
</dbReference>
<reference evidence="13" key="1">
    <citation type="submission" date="2020-05" db="EMBL/GenBank/DDBJ databases">
        <authorList>
            <person name="Chiriac C."/>
            <person name="Salcher M."/>
            <person name="Ghai R."/>
            <person name="Kavagutti S V."/>
        </authorList>
    </citation>
    <scope>NUCLEOTIDE SEQUENCE</scope>
</reference>
<comment type="pathway">
    <text evidence="2">Amino-acid biosynthesis; L-histidine biosynthesis; L-histidine from 5-phospho-alpha-D-ribose 1-diphosphate: step 5/9.</text>
</comment>
<dbReference type="EMBL" id="CAEZTU010000010">
    <property type="protein sequence ID" value="CAB4573342.1"/>
    <property type="molecule type" value="Genomic_DNA"/>
</dbReference>
<dbReference type="EC" id="4.3.2.10" evidence="5"/>
<comment type="subcellular location">
    <subcellularLocation>
        <location evidence="1">Cytoplasm</location>
    </subcellularLocation>
</comment>
<dbReference type="InterPro" id="IPR013785">
    <property type="entry name" value="Aldolase_TIM"/>
</dbReference>
<comment type="similarity">
    <text evidence="3">Belongs to the HisA/HisF family.</text>
</comment>